<sequence length="47" mass="5075">MRAFLKVLVDVPDSLVKASTVSILFFSSSYAGSGGRITRVREALSEI</sequence>
<reference evidence="1" key="1">
    <citation type="submission" date="2019-08" db="EMBL/GenBank/DDBJ databases">
        <authorList>
            <person name="Kucharzyk K."/>
            <person name="Murdoch R.W."/>
            <person name="Higgins S."/>
            <person name="Loffler F."/>
        </authorList>
    </citation>
    <scope>NUCLEOTIDE SEQUENCE</scope>
</reference>
<protein>
    <submittedName>
        <fullName evidence="1">Uncharacterized protein</fullName>
    </submittedName>
</protein>
<proteinExistence type="predicted"/>
<dbReference type="AlphaFoldDB" id="A0A645IPA5"/>
<gene>
    <name evidence="1" type="ORF">SDC9_197800</name>
</gene>
<evidence type="ECO:0000313" key="1">
    <source>
        <dbReference type="EMBL" id="MPN50174.1"/>
    </source>
</evidence>
<name>A0A645IPA5_9ZZZZ</name>
<comment type="caution">
    <text evidence="1">The sequence shown here is derived from an EMBL/GenBank/DDBJ whole genome shotgun (WGS) entry which is preliminary data.</text>
</comment>
<accession>A0A645IPA5</accession>
<dbReference type="EMBL" id="VSSQ01114098">
    <property type="protein sequence ID" value="MPN50174.1"/>
    <property type="molecule type" value="Genomic_DNA"/>
</dbReference>
<organism evidence="1">
    <name type="scientific">bioreactor metagenome</name>
    <dbReference type="NCBI Taxonomy" id="1076179"/>
    <lineage>
        <taxon>unclassified sequences</taxon>
        <taxon>metagenomes</taxon>
        <taxon>ecological metagenomes</taxon>
    </lineage>
</organism>